<evidence type="ECO:0000256" key="3">
    <source>
        <dbReference type="ARBA" id="ARBA00010742"/>
    </source>
</evidence>
<gene>
    <name evidence="10" type="ORF">GCM10023213_39700</name>
</gene>
<dbReference type="Pfam" id="PF13379">
    <property type="entry name" value="NMT1_2"/>
    <property type="match status" value="1"/>
</dbReference>
<dbReference type="InterPro" id="IPR006311">
    <property type="entry name" value="TAT_signal"/>
</dbReference>
<comment type="caution">
    <text evidence="10">The sequence shown here is derived from an EMBL/GenBank/DDBJ whole genome shotgun (WGS) entry which is preliminary data.</text>
</comment>
<keyword evidence="6" id="KW-0997">Cell inner membrane</keyword>
<keyword evidence="11" id="KW-1185">Reference proteome</keyword>
<dbReference type="PANTHER" id="PTHR30024:SF47">
    <property type="entry name" value="TAURINE-BINDING PERIPLASMIC PROTEIN"/>
    <property type="match status" value="1"/>
</dbReference>
<dbReference type="InterPro" id="IPR044527">
    <property type="entry name" value="NrtA/CpmA_ABC-bd_dom"/>
</dbReference>
<keyword evidence="4" id="KW-0813">Transport</keyword>
<keyword evidence="7" id="KW-0732">Signal</keyword>
<dbReference type="PANTHER" id="PTHR30024">
    <property type="entry name" value="ALIPHATIC SULFONATES-BINDING PROTEIN-RELATED"/>
    <property type="match status" value="1"/>
</dbReference>
<dbReference type="EMBL" id="BAABIA010000009">
    <property type="protein sequence ID" value="GAA5146516.1"/>
    <property type="molecule type" value="Genomic_DNA"/>
</dbReference>
<evidence type="ECO:0000256" key="7">
    <source>
        <dbReference type="ARBA" id="ARBA00022729"/>
    </source>
</evidence>
<protein>
    <submittedName>
        <fullName evidence="10">Aliphatic sulfonate ABC transporter substrate-binding protein</fullName>
    </submittedName>
</protein>
<comment type="subcellular location">
    <subcellularLocation>
        <location evidence="1">Endomembrane system</location>
    </subcellularLocation>
    <subcellularLocation>
        <location evidence="2">Periplasm</location>
    </subcellularLocation>
</comment>
<dbReference type="CDD" id="cd13553">
    <property type="entry name" value="PBP2_NrtA_CpmA_like"/>
    <property type="match status" value="1"/>
</dbReference>
<evidence type="ECO:0000313" key="11">
    <source>
        <dbReference type="Proteomes" id="UP001499852"/>
    </source>
</evidence>
<keyword evidence="8" id="KW-0472">Membrane</keyword>
<evidence type="ECO:0000256" key="9">
    <source>
        <dbReference type="ARBA" id="ARBA00024031"/>
    </source>
</evidence>
<evidence type="ECO:0000256" key="6">
    <source>
        <dbReference type="ARBA" id="ARBA00022519"/>
    </source>
</evidence>
<dbReference type="PROSITE" id="PS51318">
    <property type="entry name" value="TAT"/>
    <property type="match status" value="1"/>
</dbReference>
<comment type="similarity">
    <text evidence="9">Belongs to the CmpA/NrtA family.</text>
</comment>
<dbReference type="Proteomes" id="UP001499852">
    <property type="component" value="Unassembled WGS sequence"/>
</dbReference>
<keyword evidence="5" id="KW-1003">Cell membrane</keyword>
<evidence type="ECO:0000256" key="4">
    <source>
        <dbReference type="ARBA" id="ARBA00022448"/>
    </source>
</evidence>
<evidence type="ECO:0000256" key="2">
    <source>
        <dbReference type="ARBA" id="ARBA00004418"/>
    </source>
</evidence>
<name>A0ABP9PKA8_9BACT</name>
<evidence type="ECO:0000256" key="8">
    <source>
        <dbReference type="ARBA" id="ARBA00023136"/>
    </source>
</evidence>
<evidence type="ECO:0000256" key="1">
    <source>
        <dbReference type="ARBA" id="ARBA00004308"/>
    </source>
</evidence>
<organism evidence="10 11">
    <name type="scientific">Prosthecobacter algae</name>
    <dbReference type="NCBI Taxonomy" id="1144682"/>
    <lineage>
        <taxon>Bacteria</taxon>
        <taxon>Pseudomonadati</taxon>
        <taxon>Verrucomicrobiota</taxon>
        <taxon>Verrucomicrobiia</taxon>
        <taxon>Verrucomicrobiales</taxon>
        <taxon>Verrucomicrobiaceae</taxon>
        <taxon>Prosthecobacter</taxon>
    </lineage>
</organism>
<reference evidence="11" key="1">
    <citation type="journal article" date="2019" name="Int. J. Syst. Evol. Microbiol.">
        <title>The Global Catalogue of Microorganisms (GCM) 10K type strain sequencing project: providing services to taxonomists for standard genome sequencing and annotation.</title>
        <authorList>
            <consortium name="The Broad Institute Genomics Platform"/>
            <consortium name="The Broad Institute Genome Sequencing Center for Infectious Disease"/>
            <person name="Wu L."/>
            <person name="Ma J."/>
        </authorList>
    </citation>
    <scope>NUCLEOTIDE SEQUENCE [LARGE SCALE GENOMIC DNA]</scope>
    <source>
        <strain evidence="11">JCM 18053</strain>
    </source>
</reference>
<proteinExistence type="inferred from homology"/>
<accession>A0ABP9PKA8</accession>
<dbReference type="SUPFAM" id="SSF53850">
    <property type="entry name" value="Periplasmic binding protein-like II"/>
    <property type="match status" value="1"/>
</dbReference>
<evidence type="ECO:0000313" key="10">
    <source>
        <dbReference type="EMBL" id="GAA5146516.1"/>
    </source>
</evidence>
<sequence>MKTMNRRHFLSTLSAAGLAACSKKPADANAPLRFGHFPNITHIQGLVAHALSRQGKGWFEPRLGVPVEWFVYNAGPSATEAIFARSLDVTYIGPSPVLNAYAKSKGTEIRILSGAATGGSALVVRPEAGIQTPADFKGKRIATPQLGNTQDVQLRAWLADNGIKVTATGGEASVLPTQNPDQLALFIKRDIDAVWTVEPWVSRLELEAGGKIFVEDKGTFATILASSVAFVKDRPELAKKLVSAHEELTEWIQKNPLEARKLIQSELKELTTKAPGEALLDRALPRVVLNTEVNRSGLDEMVVAAQKAGFLKDIPSLDALLPQL</sequence>
<evidence type="ECO:0000256" key="5">
    <source>
        <dbReference type="ARBA" id="ARBA00022475"/>
    </source>
</evidence>
<dbReference type="Gene3D" id="3.40.190.10">
    <property type="entry name" value="Periplasmic binding protein-like II"/>
    <property type="match status" value="2"/>
</dbReference>
<dbReference type="PROSITE" id="PS51257">
    <property type="entry name" value="PROKAR_LIPOPROTEIN"/>
    <property type="match status" value="1"/>
</dbReference>
<comment type="similarity">
    <text evidence="3">Belongs to the bacterial solute-binding protein SsuA/TauA family.</text>
</comment>